<proteinExistence type="predicted"/>
<sequence>MALRGKMLGRQNSETGGMVRIKGAQCAESAEKGLEDGLSVYSSRQAFSESALTRANQHNKHIFIMNSP</sequence>
<organism evidence="1">
    <name type="scientific">Anguilla anguilla</name>
    <name type="common">European freshwater eel</name>
    <name type="synonym">Muraena anguilla</name>
    <dbReference type="NCBI Taxonomy" id="7936"/>
    <lineage>
        <taxon>Eukaryota</taxon>
        <taxon>Metazoa</taxon>
        <taxon>Chordata</taxon>
        <taxon>Craniata</taxon>
        <taxon>Vertebrata</taxon>
        <taxon>Euteleostomi</taxon>
        <taxon>Actinopterygii</taxon>
        <taxon>Neopterygii</taxon>
        <taxon>Teleostei</taxon>
        <taxon>Anguilliformes</taxon>
        <taxon>Anguillidae</taxon>
        <taxon>Anguilla</taxon>
    </lineage>
</organism>
<protein>
    <submittedName>
        <fullName evidence="1">Uncharacterized protein</fullName>
    </submittedName>
</protein>
<name>A0A0E9RPA7_ANGAN</name>
<reference evidence="1" key="2">
    <citation type="journal article" date="2015" name="Fish Shellfish Immunol.">
        <title>Early steps in the European eel (Anguilla anguilla)-Vibrio vulnificus interaction in the gills: Role of the RtxA13 toxin.</title>
        <authorList>
            <person name="Callol A."/>
            <person name="Pajuelo D."/>
            <person name="Ebbesson L."/>
            <person name="Teles M."/>
            <person name="MacKenzie S."/>
            <person name="Amaro C."/>
        </authorList>
    </citation>
    <scope>NUCLEOTIDE SEQUENCE</scope>
</reference>
<evidence type="ECO:0000313" key="1">
    <source>
        <dbReference type="EMBL" id="JAH30919.1"/>
    </source>
</evidence>
<accession>A0A0E9RPA7</accession>
<dbReference type="AlphaFoldDB" id="A0A0E9RPA7"/>
<dbReference type="EMBL" id="GBXM01077658">
    <property type="protein sequence ID" value="JAH30919.1"/>
    <property type="molecule type" value="Transcribed_RNA"/>
</dbReference>
<reference evidence="1" key="1">
    <citation type="submission" date="2014-11" db="EMBL/GenBank/DDBJ databases">
        <authorList>
            <person name="Amaro Gonzalez C."/>
        </authorList>
    </citation>
    <scope>NUCLEOTIDE SEQUENCE</scope>
</reference>